<evidence type="ECO:0000313" key="10">
    <source>
        <dbReference type="EMBL" id="KAG7553614.1"/>
    </source>
</evidence>
<evidence type="ECO:0000256" key="3">
    <source>
        <dbReference type="ARBA" id="ARBA00005043"/>
    </source>
</evidence>
<evidence type="ECO:0000256" key="9">
    <source>
        <dbReference type="SAM" id="MobiDB-lite"/>
    </source>
</evidence>
<dbReference type="UniPathway" id="UPA00988"/>
<comment type="caution">
    <text evidence="10">The sequence shown here is derived from an EMBL/GenBank/DDBJ whole genome shotgun (WGS) entry which is preliminary data.</text>
</comment>
<comment type="pathway">
    <text evidence="3">tRNA modification; 5-methoxycarbonylmethyl-2-thiouridine-tRNA biosynthesis.</text>
</comment>
<reference evidence="10" key="1">
    <citation type="submission" date="2020-04" db="EMBL/GenBank/DDBJ databases">
        <title>Analysis of mating type loci in Filobasidium floriforme.</title>
        <authorList>
            <person name="Nowrousian M."/>
        </authorList>
    </citation>
    <scope>NUCLEOTIDE SEQUENCE</scope>
    <source>
        <strain evidence="10">CBS 6242</strain>
    </source>
</reference>
<evidence type="ECO:0000256" key="8">
    <source>
        <dbReference type="ARBA" id="ARBA00023242"/>
    </source>
</evidence>
<feature type="compositionally biased region" description="Basic and acidic residues" evidence="9">
    <location>
        <begin position="351"/>
        <end position="363"/>
    </location>
</feature>
<evidence type="ECO:0000313" key="11">
    <source>
        <dbReference type="Proteomes" id="UP000812966"/>
    </source>
</evidence>
<gene>
    <name evidence="10" type="ORF">FFLO_02969</name>
</gene>
<dbReference type="GO" id="GO:0000049">
    <property type="term" value="F:tRNA binding"/>
    <property type="evidence" value="ECO:0007669"/>
    <property type="project" value="TreeGrafter"/>
</dbReference>
<dbReference type="InterPro" id="IPR027417">
    <property type="entry name" value="P-loop_NTPase"/>
</dbReference>
<organism evidence="10 11">
    <name type="scientific">Filobasidium floriforme</name>
    <dbReference type="NCBI Taxonomy" id="5210"/>
    <lineage>
        <taxon>Eukaryota</taxon>
        <taxon>Fungi</taxon>
        <taxon>Dikarya</taxon>
        <taxon>Basidiomycota</taxon>
        <taxon>Agaricomycotina</taxon>
        <taxon>Tremellomycetes</taxon>
        <taxon>Filobasidiales</taxon>
        <taxon>Filobasidiaceae</taxon>
        <taxon>Filobasidium</taxon>
    </lineage>
</organism>
<keyword evidence="11" id="KW-1185">Reference proteome</keyword>
<dbReference type="PANTHER" id="PTHR15641">
    <property type="entry name" value="ELONGATOR COMPLEX PROTEIN 5"/>
    <property type="match status" value="1"/>
</dbReference>
<evidence type="ECO:0000256" key="5">
    <source>
        <dbReference type="ARBA" id="ARBA00020264"/>
    </source>
</evidence>
<sequence length="429" mass="45003">MNASGPVLPAVFANTQTPHQPFLLLQDTSACSGIPVLRQLIARSRENGSPIVLVSAMHRPEFLGIDDVAGTSTIRVLDLTNTIPGFPSSSQTKAISTIEDIKSWILASCKELGRSVQVYIDDIDTLAEDYGSVSAIAKMVKDVVKTLAGLKAPSRLVLLSSTSGSSLPNLISPTVSSTLTSVIVHPPETISSLHSAYLFPPPVSGDLSEAGTTGGSRFRGILENATKRNEALRLALTGEIGASVGDWVGEDSVKSPANYGGSSAGSTAGEASSSATTSGVVIEILVRKAAGGASKGMVRRLEGLRPSAKGKGKSGVSECDLEACRWQDIKGLESLASGYQAVRTPNEESEGDSKKKDEGKAHVDSTFNLGLTDAQRASRAEVPIPYAHEGDDTPESKRYDTTHTGAGIIFEPGSDDDMDDDDPDDDLDF</sequence>
<dbReference type="Gene3D" id="3.40.50.300">
    <property type="entry name" value="P-loop containing nucleotide triphosphate hydrolases"/>
    <property type="match status" value="1"/>
</dbReference>
<comment type="subcellular location">
    <subcellularLocation>
        <location evidence="2">Cytoplasm</location>
    </subcellularLocation>
    <subcellularLocation>
        <location evidence="1">Nucleus</location>
    </subcellularLocation>
</comment>
<proteinExistence type="inferred from homology"/>
<evidence type="ECO:0000256" key="1">
    <source>
        <dbReference type="ARBA" id="ARBA00004123"/>
    </source>
</evidence>
<keyword evidence="7" id="KW-0819">tRNA processing</keyword>
<evidence type="ECO:0000256" key="2">
    <source>
        <dbReference type="ARBA" id="ARBA00004496"/>
    </source>
</evidence>
<evidence type="ECO:0000256" key="6">
    <source>
        <dbReference type="ARBA" id="ARBA00022490"/>
    </source>
</evidence>
<comment type="similarity">
    <text evidence="4">Belongs to the ELP5 family.</text>
</comment>
<feature type="compositionally biased region" description="Basic and acidic residues" evidence="9">
    <location>
        <begin position="388"/>
        <end position="401"/>
    </location>
</feature>
<keyword evidence="6" id="KW-0963">Cytoplasm</keyword>
<protein>
    <recommendedName>
        <fullName evidence="5">Elongator complex protein 5</fullName>
    </recommendedName>
</protein>
<dbReference type="Proteomes" id="UP000812966">
    <property type="component" value="Unassembled WGS sequence"/>
</dbReference>
<evidence type="ECO:0000256" key="7">
    <source>
        <dbReference type="ARBA" id="ARBA00022694"/>
    </source>
</evidence>
<dbReference type="InterPro" id="IPR019519">
    <property type="entry name" value="Elp5"/>
</dbReference>
<accession>A0A8K0JN29</accession>
<dbReference type="EMBL" id="JABELV010000051">
    <property type="protein sequence ID" value="KAG7553614.1"/>
    <property type="molecule type" value="Genomic_DNA"/>
</dbReference>
<evidence type="ECO:0000256" key="4">
    <source>
        <dbReference type="ARBA" id="ARBA00009567"/>
    </source>
</evidence>
<dbReference type="GO" id="GO:0033588">
    <property type="term" value="C:elongator holoenzyme complex"/>
    <property type="evidence" value="ECO:0007669"/>
    <property type="project" value="InterPro"/>
</dbReference>
<dbReference type="AlphaFoldDB" id="A0A8K0JN29"/>
<keyword evidence="8" id="KW-0539">Nucleus</keyword>
<name>A0A8K0JN29_9TREE</name>
<dbReference type="GO" id="GO:0005829">
    <property type="term" value="C:cytosol"/>
    <property type="evidence" value="ECO:0007669"/>
    <property type="project" value="TreeGrafter"/>
</dbReference>
<dbReference type="GO" id="GO:0005634">
    <property type="term" value="C:nucleus"/>
    <property type="evidence" value="ECO:0007669"/>
    <property type="project" value="UniProtKB-SubCell"/>
</dbReference>
<feature type="region of interest" description="Disordered" evidence="9">
    <location>
        <begin position="340"/>
        <end position="429"/>
    </location>
</feature>
<dbReference type="PANTHER" id="PTHR15641:SF1">
    <property type="entry name" value="ELONGATOR COMPLEX PROTEIN 5"/>
    <property type="match status" value="1"/>
</dbReference>
<dbReference type="GO" id="GO:0002098">
    <property type="term" value="P:tRNA wobble uridine modification"/>
    <property type="evidence" value="ECO:0007669"/>
    <property type="project" value="InterPro"/>
</dbReference>
<feature type="compositionally biased region" description="Acidic residues" evidence="9">
    <location>
        <begin position="413"/>
        <end position="429"/>
    </location>
</feature>